<reference evidence="2" key="1">
    <citation type="submission" date="2013-10" db="EMBL/GenBank/DDBJ databases">
        <title>Genomic analysis of the causative agents of coccidiosis in chickens.</title>
        <authorList>
            <person name="Reid A.J."/>
            <person name="Blake D."/>
            <person name="Billington K."/>
            <person name="Browne H."/>
            <person name="Dunn M."/>
            <person name="Hung S."/>
            <person name="Kawahara F."/>
            <person name="Miranda-Saavedra D."/>
            <person name="Mourier T."/>
            <person name="Nagra H."/>
            <person name="Otto T.D."/>
            <person name="Rawlings N."/>
            <person name="Sanchez A."/>
            <person name="Sanders M."/>
            <person name="Subramaniam C."/>
            <person name="Tay Y."/>
            <person name="Dear P."/>
            <person name="Doerig C."/>
            <person name="Gruber A."/>
            <person name="Parkinson J."/>
            <person name="Shirley M."/>
            <person name="Wan K.L."/>
            <person name="Berriman M."/>
            <person name="Tomley F."/>
            <person name="Pain A."/>
        </authorList>
    </citation>
    <scope>NUCLEOTIDE SEQUENCE [LARGE SCALE GENOMIC DNA]</scope>
    <source>
        <strain evidence="2">Houghton</strain>
    </source>
</reference>
<dbReference type="VEuPathDB" id="ToxoDB:EPH_0027670"/>
<proteinExistence type="predicted"/>
<dbReference type="AlphaFoldDB" id="U6HAK3"/>
<accession>U6HAK3</accession>
<organism evidence="2 3">
    <name type="scientific">Eimeria praecox</name>
    <dbReference type="NCBI Taxonomy" id="51316"/>
    <lineage>
        <taxon>Eukaryota</taxon>
        <taxon>Sar</taxon>
        <taxon>Alveolata</taxon>
        <taxon>Apicomplexa</taxon>
        <taxon>Conoidasida</taxon>
        <taxon>Coccidia</taxon>
        <taxon>Eucoccidiorida</taxon>
        <taxon>Eimeriorina</taxon>
        <taxon>Eimeriidae</taxon>
        <taxon>Eimeria</taxon>
    </lineage>
</organism>
<dbReference type="Proteomes" id="UP000018201">
    <property type="component" value="Unassembled WGS sequence"/>
</dbReference>
<reference evidence="2" key="2">
    <citation type="submission" date="2013-10" db="EMBL/GenBank/DDBJ databases">
        <authorList>
            <person name="Aslett M."/>
        </authorList>
    </citation>
    <scope>NUCLEOTIDE SEQUENCE [LARGE SCALE GENOMIC DNA]</scope>
    <source>
        <strain evidence="2">Houghton</strain>
    </source>
</reference>
<name>U6HAK3_9EIME</name>
<gene>
    <name evidence="2" type="ORF">EPH_0027670</name>
</gene>
<sequence length="246" mass="27334">MAGTQKEGGTEPLACIASSAAAASQGELRRRRPTQEPTLGLGGPGGDSEPRRKHKDSRSDDSEDEPPISETDENREASCNSINTERTDKSREEINEHSAKHEAKSSTEDEVEEKDREKDNTKSAASDDTSSSTPSSWQQQQKAEQQQQQQKPEQQQQQQQQQQQEQQQPHSTGARLFIEVTPKIREFIESRVPRKQRTGIVVNETIEMDVLHRLVNTANTKAGKTGARVSMAELVEGSHLVGRRGL</sequence>
<evidence type="ECO:0000256" key="1">
    <source>
        <dbReference type="SAM" id="MobiDB-lite"/>
    </source>
</evidence>
<feature type="region of interest" description="Disordered" evidence="1">
    <location>
        <begin position="1"/>
        <end position="175"/>
    </location>
</feature>
<feature type="compositionally biased region" description="Acidic residues" evidence="1">
    <location>
        <begin position="61"/>
        <end position="73"/>
    </location>
</feature>
<dbReference type="OrthoDB" id="354653at2759"/>
<feature type="compositionally biased region" description="Low complexity" evidence="1">
    <location>
        <begin position="123"/>
        <end position="169"/>
    </location>
</feature>
<evidence type="ECO:0000313" key="2">
    <source>
        <dbReference type="EMBL" id="CDI87634.1"/>
    </source>
</evidence>
<dbReference type="EMBL" id="HG697935">
    <property type="protein sequence ID" value="CDI87634.1"/>
    <property type="molecule type" value="Genomic_DNA"/>
</dbReference>
<protein>
    <submittedName>
        <fullName evidence="2">Uncharacterized protein</fullName>
    </submittedName>
</protein>
<evidence type="ECO:0000313" key="3">
    <source>
        <dbReference type="Proteomes" id="UP000018201"/>
    </source>
</evidence>
<feature type="compositionally biased region" description="Basic and acidic residues" evidence="1">
    <location>
        <begin position="85"/>
        <end position="121"/>
    </location>
</feature>
<keyword evidence="3" id="KW-1185">Reference proteome</keyword>